<protein>
    <submittedName>
        <fullName evidence="1">Uncharacterized protein</fullName>
    </submittedName>
</protein>
<dbReference type="EMBL" id="CP042910">
    <property type="protein sequence ID" value="QEG19160.1"/>
    <property type="molecule type" value="Genomic_DNA"/>
</dbReference>
<accession>A0ABX5YU80</accession>
<evidence type="ECO:0000313" key="2">
    <source>
        <dbReference type="Proteomes" id="UP000322887"/>
    </source>
</evidence>
<keyword evidence="2" id="KW-1185">Reference proteome</keyword>
<dbReference type="Proteomes" id="UP000322887">
    <property type="component" value="Chromosome"/>
</dbReference>
<gene>
    <name evidence="1" type="ORF">GmarT_50570</name>
</gene>
<organism evidence="1 2">
    <name type="scientific">Gimesia maris</name>
    <dbReference type="NCBI Taxonomy" id="122"/>
    <lineage>
        <taxon>Bacteria</taxon>
        <taxon>Pseudomonadati</taxon>
        <taxon>Planctomycetota</taxon>
        <taxon>Planctomycetia</taxon>
        <taxon>Planctomycetales</taxon>
        <taxon>Planctomycetaceae</taxon>
        <taxon>Gimesia</taxon>
    </lineage>
</organism>
<name>A0ABX5YU80_9PLAN</name>
<sequence>MRLPKNILDKFYLKTIKILEKNALFTEINAVRPDLAYLRNEGDPVNIRILDWYRQALLEDCRR</sequence>
<evidence type="ECO:0000313" key="1">
    <source>
        <dbReference type="EMBL" id="QEG19160.1"/>
    </source>
</evidence>
<proteinExistence type="predicted"/>
<reference evidence="1 2" key="1">
    <citation type="submission" date="2019-08" db="EMBL/GenBank/DDBJ databases">
        <title>Deep-cultivation of Planctomycetes and their phenomic and genomic characterization uncovers novel biology.</title>
        <authorList>
            <person name="Wiegand S."/>
            <person name="Jogler M."/>
            <person name="Boedeker C."/>
            <person name="Pinto D."/>
            <person name="Vollmers J."/>
            <person name="Rivas-Marin E."/>
            <person name="Kohn T."/>
            <person name="Peeters S.H."/>
            <person name="Heuer A."/>
            <person name="Rast P."/>
            <person name="Oberbeckmann S."/>
            <person name="Bunk B."/>
            <person name="Jeske O."/>
            <person name="Meyerdierks A."/>
            <person name="Storesund J.E."/>
            <person name="Kallscheuer N."/>
            <person name="Luecker S."/>
            <person name="Lage O.M."/>
            <person name="Pohl T."/>
            <person name="Merkel B.J."/>
            <person name="Hornburger P."/>
            <person name="Mueller R.-W."/>
            <person name="Bruemmer F."/>
            <person name="Labrenz M."/>
            <person name="Spormann A.M."/>
            <person name="Op den Camp H."/>
            <person name="Overmann J."/>
            <person name="Amann R."/>
            <person name="Jetten M.S.M."/>
            <person name="Mascher T."/>
            <person name="Medema M.H."/>
            <person name="Devos D.P."/>
            <person name="Kaster A.-K."/>
            <person name="Ovreas L."/>
            <person name="Rohde M."/>
            <person name="Galperin M.Y."/>
            <person name="Jogler C."/>
        </authorList>
    </citation>
    <scope>NUCLEOTIDE SEQUENCE [LARGE SCALE GENOMIC DNA]</scope>
    <source>
        <strain evidence="1 2">DSM 8797</strain>
    </source>
</reference>